<reference evidence="1 2" key="1">
    <citation type="submission" date="2017-08" db="EMBL/GenBank/DDBJ databases">
        <title>Infants hospitalized years apart are colonized by the same room-sourced microbial strains.</title>
        <authorList>
            <person name="Brooks B."/>
            <person name="Olm M.R."/>
            <person name="Firek B.A."/>
            <person name="Baker R."/>
            <person name="Thomas B.C."/>
            <person name="Morowitz M.J."/>
            <person name="Banfield J.F."/>
        </authorList>
    </citation>
    <scope>NUCLEOTIDE SEQUENCE [LARGE SCALE GENOMIC DNA]</scope>
    <source>
        <strain evidence="1">S2_003_000_R2_4</strain>
    </source>
</reference>
<protein>
    <submittedName>
        <fullName evidence="1">Uncharacterized protein</fullName>
    </submittedName>
</protein>
<proteinExistence type="predicted"/>
<comment type="caution">
    <text evidence="1">The sequence shown here is derived from an EMBL/GenBank/DDBJ whole genome shotgun (WGS) entry which is preliminary data.</text>
</comment>
<gene>
    <name evidence="1" type="ORF">DI526_07020</name>
</gene>
<evidence type="ECO:0000313" key="1">
    <source>
        <dbReference type="EMBL" id="PZR35504.1"/>
    </source>
</evidence>
<sequence>MPELSDQQRRKMAELEPRFAALRLVDALELKMDIRFRCVACGTSRSWRRDTMLGRARRLLGATMAQIQRRAPCPRCGYRMPVMVAVGGVLDPGPLAEQFRWEAITALSEAGLNPADYGYGWRPPPAGR</sequence>
<name>A0A2W5X441_9CAUL</name>
<dbReference type="AlphaFoldDB" id="A0A2W5X441"/>
<organism evidence="1 2">
    <name type="scientific">Caulobacter segnis</name>
    <dbReference type="NCBI Taxonomy" id="88688"/>
    <lineage>
        <taxon>Bacteria</taxon>
        <taxon>Pseudomonadati</taxon>
        <taxon>Pseudomonadota</taxon>
        <taxon>Alphaproteobacteria</taxon>
        <taxon>Caulobacterales</taxon>
        <taxon>Caulobacteraceae</taxon>
        <taxon>Caulobacter</taxon>
    </lineage>
</organism>
<dbReference type="Proteomes" id="UP000249393">
    <property type="component" value="Unassembled WGS sequence"/>
</dbReference>
<dbReference type="RefSeq" id="WP_304275935.1">
    <property type="nucleotide sequence ID" value="NZ_QFQZ01000015.1"/>
</dbReference>
<evidence type="ECO:0000313" key="2">
    <source>
        <dbReference type="Proteomes" id="UP000249393"/>
    </source>
</evidence>
<dbReference type="EMBL" id="QFQZ01000015">
    <property type="protein sequence ID" value="PZR35504.1"/>
    <property type="molecule type" value="Genomic_DNA"/>
</dbReference>
<accession>A0A2W5X441</accession>